<dbReference type="SUPFAM" id="SSF81296">
    <property type="entry name" value="E set domains"/>
    <property type="match status" value="2"/>
</dbReference>
<evidence type="ECO:0000259" key="3">
    <source>
        <dbReference type="SMART" id="SM01017"/>
    </source>
</evidence>
<reference evidence="5" key="1">
    <citation type="submission" date="2025-08" db="UniProtKB">
        <authorList>
            <consortium name="RefSeq"/>
        </authorList>
    </citation>
    <scope>IDENTIFICATION</scope>
    <source>
        <tissue evidence="5">Whole organism</tissue>
    </source>
</reference>
<gene>
    <name evidence="5" type="primary">LOC113209501</name>
</gene>
<dbReference type="GeneID" id="113209501"/>
<dbReference type="GO" id="GO:0005737">
    <property type="term" value="C:cytoplasm"/>
    <property type="evidence" value="ECO:0007669"/>
    <property type="project" value="TreeGrafter"/>
</dbReference>
<dbReference type="GO" id="GO:0015031">
    <property type="term" value="P:protein transport"/>
    <property type="evidence" value="ECO:0007669"/>
    <property type="project" value="TreeGrafter"/>
</dbReference>
<feature type="domain" description="Arrestin C-terminal-like" evidence="3">
    <location>
        <begin position="241"/>
        <end position="371"/>
    </location>
</feature>
<dbReference type="InterPro" id="IPR050357">
    <property type="entry name" value="Arrestin_domain-protein"/>
</dbReference>
<dbReference type="Gene3D" id="2.60.40.640">
    <property type="match status" value="2"/>
</dbReference>
<dbReference type="PANTHER" id="PTHR11188">
    <property type="entry name" value="ARRESTIN DOMAIN CONTAINING PROTEIN"/>
    <property type="match status" value="1"/>
</dbReference>
<organism evidence="4 5">
    <name type="scientific">Frankliniella occidentalis</name>
    <name type="common">Western flower thrips</name>
    <name type="synonym">Euthrips occidentalis</name>
    <dbReference type="NCBI Taxonomy" id="133901"/>
    <lineage>
        <taxon>Eukaryota</taxon>
        <taxon>Metazoa</taxon>
        <taxon>Ecdysozoa</taxon>
        <taxon>Arthropoda</taxon>
        <taxon>Hexapoda</taxon>
        <taxon>Insecta</taxon>
        <taxon>Pterygota</taxon>
        <taxon>Neoptera</taxon>
        <taxon>Paraneoptera</taxon>
        <taxon>Thysanoptera</taxon>
        <taxon>Terebrantia</taxon>
        <taxon>Thripoidea</taxon>
        <taxon>Thripidae</taxon>
        <taxon>Frankliniella</taxon>
    </lineage>
</organism>
<name>A0A6J1SPV7_FRAOC</name>
<evidence type="ECO:0000313" key="4">
    <source>
        <dbReference type="Proteomes" id="UP000504606"/>
    </source>
</evidence>
<dbReference type="Pfam" id="PF00339">
    <property type="entry name" value="Arrestin_N"/>
    <property type="match status" value="1"/>
</dbReference>
<keyword evidence="4" id="KW-1185">Reference proteome</keyword>
<dbReference type="KEGG" id="foc:113209501"/>
<protein>
    <submittedName>
        <fullName evidence="5">Arrestin domain-containing protein 2-like isoform X1</fullName>
    </submittedName>
</protein>
<evidence type="ECO:0000313" key="5">
    <source>
        <dbReference type="RefSeq" id="XP_026282833.2"/>
    </source>
</evidence>
<sequence>MSRAPLIFGASNIATISELRLPWSVSARRRRGGEVFAPSASAPKPKQCLGLTTLLYPPPAGTHLATMPVILRISFDRPYAAYYGGETVTGRVDMQVDKPTQIRAVTITFRGEASVHWTETKSKSSGTGSSTETVTYSASEIYFSNKVYFVGGDSGDITLSPGDYVYAFQCLLPPTLPNSFEGVHGHIRYTTKAVVHRPWKFDHGARAAFTVVAPLDLNMYPQARAPIEREQSKHFCCLWCKSGPLTMSVRVPHGGYVPGQTILLQIQIDNASTTNVRNLRGTLNQVVRWNATSKTKVTEGRMVDLVFDREVKANDSKVFSQMINVPPVPPSNLNNCRIIDLEYLLTVTARVGGAHLNLEIKAPLLIGTFPVVIADLSPAYPYPGGPSPSAPPGSPSPDLPPPSYEECFFKGNSIMDAKDGDNEYTMGIHNFTPRYPVWNLISPPQILD</sequence>
<dbReference type="InterPro" id="IPR011022">
    <property type="entry name" value="Arrestin_C-like"/>
</dbReference>
<accession>A0A6J1SPV7</accession>
<keyword evidence="2" id="KW-0716">Sensory transduction</keyword>
<dbReference type="OrthoDB" id="7785529at2759"/>
<dbReference type="InterPro" id="IPR014756">
    <property type="entry name" value="Ig_E-set"/>
</dbReference>
<dbReference type="SMART" id="SM01017">
    <property type="entry name" value="Arrestin_C"/>
    <property type="match status" value="1"/>
</dbReference>
<dbReference type="RefSeq" id="XP_026282833.2">
    <property type="nucleotide sequence ID" value="XM_026427048.2"/>
</dbReference>
<proteinExistence type="inferred from homology"/>
<dbReference type="PANTHER" id="PTHR11188:SF176">
    <property type="entry name" value="ARRESTIN DOMAIN-CONTAINING PROTEIN 1"/>
    <property type="match status" value="1"/>
</dbReference>
<dbReference type="Proteomes" id="UP000504606">
    <property type="component" value="Unplaced"/>
</dbReference>
<dbReference type="InterPro" id="IPR011021">
    <property type="entry name" value="Arrestin-like_N"/>
</dbReference>
<dbReference type="Pfam" id="PF02752">
    <property type="entry name" value="Arrestin_C"/>
    <property type="match status" value="1"/>
</dbReference>
<evidence type="ECO:0000256" key="1">
    <source>
        <dbReference type="ARBA" id="ARBA00005298"/>
    </source>
</evidence>
<dbReference type="AlphaFoldDB" id="A0A6J1SPV7"/>
<dbReference type="InterPro" id="IPR014752">
    <property type="entry name" value="Arrestin-like_C"/>
</dbReference>
<comment type="similarity">
    <text evidence="1">Belongs to the arrestin family.</text>
</comment>
<evidence type="ECO:0000256" key="2">
    <source>
        <dbReference type="ARBA" id="ARBA00022606"/>
    </source>
</evidence>